<dbReference type="PANTHER" id="PTHR14467:SF0">
    <property type="entry name" value="PROTEIN ARV1"/>
    <property type="match status" value="1"/>
</dbReference>
<dbReference type="GO" id="GO:0000139">
    <property type="term" value="C:Golgi membrane"/>
    <property type="evidence" value="ECO:0007669"/>
    <property type="project" value="UniProtKB-SubCell"/>
</dbReference>
<dbReference type="GO" id="GO:0005789">
    <property type="term" value="C:endoplasmic reticulum membrane"/>
    <property type="evidence" value="ECO:0007669"/>
    <property type="project" value="UniProtKB-SubCell"/>
</dbReference>
<comment type="caution">
    <text evidence="11">The sequence shown here is derived from an EMBL/GenBank/DDBJ whole genome shotgun (WGS) entry which is preliminary data.</text>
</comment>
<dbReference type="GO" id="GO:0006665">
    <property type="term" value="P:sphingolipid metabolic process"/>
    <property type="evidence" value="ECO:0007669"/>
    <property type="project" value="UniProtKB-UniRule"/>
</dbReference>
<evidence type="ECO:0000313" key="11">
    <source>
        <dbReference type="EMBL" id="KAJ1975317.1"/>
    </source>
</evidence>
<evidence type="ECO:0000256" key="10">
    <source>
        <dbReference type="RuleBase" id="RU368065"/>
    </source>
</evidence>
<dbReference type="GO" id="GO:0032541">
    <property type="term" value="C:cortical endoplasmic reticulum"/>
    <property type="evidence" value="ECO:0007669"/>
    <property type="project" value="TreeGrafter"/>
</dbReference>
<gene>
    <name evidence="11" type="primary">ARV1</name>
    <name evidence="11" type="ORF">H4R34_004384</name>
</gene>
<comment type="subcellular location">
    <subcellularLocation>
        <location evidence="1 10">Endoplasmic reticulum membrane</location>
        <topology evidence="1 10">Multi-pass membrane protein</topology>
    </subcellularLocation>
    <subcellularLocation>
        <location evidence="10">Golgi apparatus membrane</location>
        <topology evidence="10">Multi-pass membrane protein</topology>
    </subcellularLocation>
</comment>
<comment type="similarity">
    <text evidence="2 10">Belongs to the ARV1 family.</text>
</comment>
<keyword evidence="6 10" id="KW-1133">Transmembrane helix</keyword>
<protein>
    <recommendedName>
        <fullName evidence="10">Protein ARV</fullName>
    </recommendedName>
</protein>
<evidence type="ECO:0000256" key="3">
    <source>
        <dbReference type="ARBA" id="ARBA00022448"/>
    </source>
</evidence>
<dbReference type="GO" id="GO:0097036">
    <property type="term" value="P:regulation of plasma membrane sterol distribution"/>
    <property type="evidence" value="ECO:0007669"/>
    <property type="project" value="UniProtKB-UniRule"/>
</dbReference>
<dbReference type="EMBL" id="JANBQB010000541">
    <property type="protein sequence ID" value="KAJ1975317.1"/>
    <property type="molecule type" value="Genomic_DNA"/>
</dbReference>
<keyword evidence="7 10" id="KW-0445">Lipid transport</keyword>
<organism evidence="11 12">
    <name type="scientific">Dimargaris verticillata</name>
    <dbReference type="NCBI Taxonomy" id="2761393"/>
    <lineage>
        <taxon>Eukaryota</taxon>
        <taxon>Fungi</taxon>
        <taxon>Fungi incertae sedis</taxon>
        <taxon>Zoopagomycota</taxon>
        <taxon>Kickxellomycotina</taxon>
        <taxon>Dimargaritomycetes</taxon>
        <taxon>Dimargaritales</taxon>
        <taxon>Dimargaritaceae</taxon>
        <taxon>Dimargaris</taxon>
    </lineage>
</organism>
<evidence type="ECO:0000256" key="9">
    <source>
        <dbReference type="ARBA" id="ARBA00023136"/>
    </source>
</evidence>
<evidence type="ECO:0000256" key="6">
    <source>
        <dbReference type="ARBA" id="ARBA00022989"/>
    </source>
</evidence>
<evidence type="ECO:0000256" key="7">
    <source>
        <dbReference type="ARBA" id="ARBA00023055"/>
    </source>
</evidence>
<keyword evidence="4 10" id="KW-0812">Transmembrane</keyword>
<evidence type="ECO:0000313" key="12">
    <source>
        <dbReference type="Proteomes" id="UP001151582"/>
    </source>
</evidence>
<dbReference type="PANTHER" id="PTHR14467">
    <property type="entry name" value="ARV1"/>
    <property type="match status" value="1"/>
</dbReference>
<keyword evidence="8 10" id="KW-0443">Lipid metabolism</keyword>
<comment type="function">
    <text evidence="10">Mediator of sterol homeostasis involved in sterol uptake, trafficking and distribution into membranes.</text>
</comment>
<reference evidence="11" key="1">
    <citation type="submission" date="2022-07" db="EMBL/GenBank/DDBJ databases">
        <title>Phylogenomic reconstructions and comparative analyses of Kickxellomycotina fungi.</title>
        <authorList>
            <person name="Reynolds N.K."/>
            <person name="Stajich J.E."/>
            <person name="Barry K."/>
            <person name="Grigoriev I.V."/>
            <person name="Crous P."/>
            <person name="Smith M.E."/>
        </authorList>
    </citation>
    <scope>NUCLEOTIDE SEQUENCE</scope>
    <source>
        <strain evidence="11">RSA 567</strain>
    </source>
</reference>
<evidence type="ECO:0000256" key="5">
    <source>
        <dbReference type="ARBA" id="ARBA00022824"/>
    </source>
</evidence>
<comment type="function">
    <text evidence="10">Regulates also the sphingolipid metabolism.</text>
</comment>
<dbReference type="GO" id="GO:0016125">
    <property type="term" value="P:sterol metabolic process"/>
    <property type="evidence" value="ECO:0007669"/>
    <property type="project" value="UniProtKB-UniRule"/>
</dbReference>
<feature type="transmembrane region" description="Helical" evidence="10">
    <location>
        <begin position="110"/>
        <end position="131"/>
    </location>
</feature>
<keyword evidence="3 10" id="KW-0813">Transport</keyword>
<dbReference type="Pfam" id="PF04161">
    <property type="entry name" value="Arv1"/>
    <property type="match status" value="1"/>
</dbReference>
<keyword evidence="10" id="KW-0746">Sphingolipid metabolism</keyword>
<evidence type="ECO:0000256" key="8">
    <source>
        <dbReference type="ARBA" id="ARBA00023098"/>
    </source>
</evidence>
<evidence type="ECO:0000256" key="4">
    <source>
        <dbReference type="ARBA" id="ARBA00022692"/>
    </source>
</evidence>
<keyword evidence="9 10" id="KW-0472">Membrane</keyword>
<dbReference type="AlphaFoldDB" id="A0A9W8B516"/>
<keyword evidence="5 10" id="KW-0256">Endoplasmic reticulum</keyword>
<keyword evidence="12" id="KW-1185">Reference proteome</keyword>
<dbReference type="OrthoDB" id="2192830at2759"/>
<proteinExistence type="inferred from homology"/>
<sequence>MRPGTATDSDCQEISEFSDLLQDISACHQFADRYVEHDAVIIFIDMMLHKPQVYRHLLFNRSHLNANGLSSTVLKLAVLLILFDVYIKWFRLEKLSIKEQPSFFYNQSFYVQYLCILLMSIAEFASFYLGVQLAVRIFKATRRSAASLPSAFAPLVISSFGKLLTILIVIWNYSEAHYSWMLNVLVFTSNAEALSGK</sequence>
<feature type="transmembrane region" description="Helical" evidence="10">
    <location>
        <begin position="152"/>
        <end position="173"/>
    </location>
</feature>
<dbReference type="GO" id="GO:0032366">
    <property type="term" value="P:intracellular sterol transport"/>
    <property type="evidence" value="ECO:0007669"/>
    <property type="project" value="UniProtKB-UniRule"/>
</dbReference>
<evidence type="ECO:0000256" key="2">
    <source>
        <dbReference type="ARBA" id="ARBA00009187"/>
    </source>
</evidence>
<name>A0A9W8B516_9FUNG</name>
<accession>A0A9W8B516</accession>
<evidence type="ECO:0000256" key="1">
    <source>
        <dbReference type="ARBA" id="ARBA00004477"/>
    </source>
</evidence>
<feature type="transmembrane region" description="Helical" evidence="10">
    <location>
        <begin position="72"/>
        <end position="90"/>
    </location>
</feature>
<dbReference type="Proteomes" id="UP001151582">
    <property type="component" value="Unassembled WGS sequence"/>
</dbReference>
<keyword evidence="10" id="KW-0333">Golgi apparatus</keyword>
<dbReference type="InterPro" id="IPR007290">
    <property type="entry name" value="Arv1"/>
</dbReference>